<dbReference type="Gene3D" id="1.20.120.450">
    <property type="entry name" value="dinb family like domain"/>
    <property type="match status" value="1"/>
</dbReference>
<gene>
    <name evidence="1" type="ORF">SAMN04324258_3622</name>
</gene>
<reference evidence="1 2" key="1">
    <citation type="submission" date="2017-02" db="EMBL/GenBank/DDBJ databases">
        <authorList>
            <person name="Peterson S.W."/>
        </authorList>
    </citation>
    <scope>NUCLEOTIDE SEQUENCE [LARGE SCALE GENOMIC DNA]</scope>
    <source>
        <strain evidence="1 2">DSM 21481</strain>
    </source>
</reference>
<protein>
    <submittedName>
        <fullName evidence="1">Uncharacterized damage-inducible protein DinB (Forms a four-helix bundle)</fullName>
    </submittedName>
</protein>
<dbReference type="RefSeq" id="WP_217700839.1">
    <property type="nucleotide sequence ID" value="NZ_FUZQ01000006.1"/>
</dbReference>
<dbReference type="STRING" id="526729.SAMN04324258_3622"/>
<dbReference type="EMBL" id="FUZQ01000006">
    <property type="protein sequence ID" value="SKC76654.1"/>
    <property type="molecule type" value="Genomic_DNA"/>
</dbReference>
<name>A0A1T5LL91_9MICO</name>
<dbReference type="SUPFAM" id="SSF109854">
    <property type="entry name" value="DinB/YfiT-like putative metalloenzymes"/>
    <property type="match status" value="1"/>
</dbReference>
<keyword evidence="2" id="KW-1185">Reference proteome</keyword>
<proteinExistence type="predicted"/>
<organism evidence="1 2">
    <name type="scientific">Krasilnikoviella flava</name>
    <dbReference type="NCBI Taxonomy" id="526729"/>
    <lineage>
        <taxon>Bacteria</taxon>
        <taxon>Bacillati</taxon>
        <taxon>Actinomycetota</taxon>
        <taxon>Actinomycetes</taxon>
        <taxon>Micrococcales</taxon>
        <taxon>Promicromonosporaceae</taxon>
        <taxon>Krasilnikoviella</taxon>
    </lineage>
</organism>
<dbReference type="AlphaFoldDB" id="A0A1T5LL91"/>
<sequence length="164" mass="18150">MDAPGRRFPPPQPDDREVLTQWLDWQRATVRPKCEGLDEAAAQRPLVPSSPATTVVGIVAHLTHVEHHWMVRSFLGQAGPSPAGTDWVVPDAPLTELLDAYDAQCATSRRIAAAHDLDTLERLSPPGLPLVSLRWILGHLLQETARHLGHLDLLRELTDGERGY</sequence>
<evidence type="ECO:0000313" key="1">
    <source>
        <dbReference type="EMBL" id="SKC76654.1"/>
    </source>
</evidence>
<dbReference type="InterPro" id="IPR007061">
    <property type="entry name" value="MST-like"/>
</dbReference>
<dbReference type="Pfam" id="PF04978">
    <property type="entry name" value="MST"/>
    <property type="match status" value="1"/>
</dbReference>
<accession>A0A1T5LL91</accession>
<dbReference type="InterPro" id="IPR034660">
    <property type="entry name" value="DinB/YfiT-like"/>
</dbReference>
<evidence type="ECO:0000313" key="2">
    <source>
        <dbReference type="Proteomes" id="UP000189777"/>
    </source>
</evidence>
<dbReference type="Proteomes" id="UP000189777">
    <property type="component" value="Unassembled WGS sequence"/>
</dbReference>